<evidence type="ECO:0000313" key="1">
    <source>
        <dbReference type="EMBL" id="CUJ93659.1"/>
    </source>
</evidence>
<dbReference type="STRING" id="1715693.PH7735_01649"/>
<accession>A0A0P1I6N1</accession>
<proteinExistence type="predicted"/>
<dbReference type="AlphaFoldDB" id="A0A0P1I6N1"/>
<gene>
    <name evidence="1" type="ORF">PH7735_01649</name>
</gene>
<sequence length="33" mass="3552">MMDKASSFILTENPEADIGATAANFCSVPLNRH</sequence>
<organism evidence="1 2">
    <name type="scientific">Shimia thalassica</name>
    <dbReference type="NCBI Taxonomy" id="1715693"/>
    <lineage>
        <taxon>Bacteria</taxon>
        <taxon>Pseudomonadati</taxon>
        <taxon>Pseudomonadota</taxon>
        <taxon>Alphaproteobacteria</taxon>
        <taxon>Rhodobacterales</taxon>
        <taxon>Roseobacteraceae</taxon>
    </lineage>
</organism>
<keyword evidence="2" id="KW-1185">Reference proteome</keyword>
<dbReference type="Proteomes" id="UP000051870">
    <property type="component" value="Unassembled WGS sequence"/>
</dbReference>
<evidence type="ECO:0000313" key="2">
    <source>
        <dbReference type="Proteomes" id="UP000051870"/>
    </source>
</evidence>
<name>A0A0P1I6N1_9RHOB</name>
<reference evidence="2" key="1">
    <citation type="submission" date="2015-09" db="EMBL/GenBank/DDBJ databases">
        <authorList>
            <person name="Rodrigo-Torres Lidia"/>
            <person name="Arahal R.David."/>
        </authorList>
    </citation>
    <scope>NUCLEOTIDE SEQUENCE [LARGE SCALE GENOMIC DNA]</scope>
    <source>
        <strain evidence="2">CECT 7735</strain>
    </source>
</reference>
<protein>
    <submittedName>
        <fullName evidence="1">Uncharacterized protein</fullName>
    </submittedName>
</protein>
<dbReference type="EMBL" id="CYTW01000001">
    <property type="protein sequence ID" value="CUJ93659.1"/>
    <property type="molecule type" value="Genomic_DNA"/>
</dbReference>